<gene>
    <name evidence="1" type="ORF">BDV25DRAFT_135097</name>
</gene>
<dbReference type="EMBL" id="ML742023">
    <property type="protein sequence ID" value="KAE8155348.1"/>
    <property type="molecule type" value="Genomic_DNA"/>
</dbReference>
<name>A0A5N6U9S3_ASPAV</name>
<evidence type="ECO:0000313" key="2">
    <source>
        <dbReference type="Proteomes" id="UP000325780"/>
    </source>
</evidence>
<sequence>MLIKIVEGCDLSVSMNRVIMLIKQIEKKVPMKALRSTQTPHKLKGDMLELVGLGILLSNIRSKSVNQQAADGAQAMLDVCAKQLENLAEDINALNEGSSLDTKQLNELFGTHRIRQAINCLWNEMDYLISTETEPSWTMIEEDQPEGDPLPPQMGHWK</sequence>
<organism evidence="1 2">
    <name type="scientific">Aspergillus avenaceus</name>
    <dbReference type="NCBI Taxonomy" id="36643"/>
    <lineage>
        <taxon>Eukaryota</taxon>
        <taxon>Fungi</taxon>
        <taxon>Dikarya</taxon>
        <taxon>Ascomycota</taxon>
        <taxon>Pezizomycotina</taxon>
        <taxon>Eurotiomycetes</taxon>
        <taxon>Eurotiomycetidae</taxon>
        <taxon>Eurotiales</taxon>
        <taxon>Aspergillaceae</taxon>
        <taxon>Aspergillus</taxon>
        <taxon>Aspergillus subgen. Circumdati</taxon>
    </lineage>
</organism>
<keyword evidence="2" id="KW-1185">Reference proteome</keyword>
<evidence type="ECO:0000313" key="1">
    <source>
        <dbReference type="EMBL" id="KAE8155348.1"/>
    </source>
</evidence>
<dbReference type="Proteomes" id="UP000325780">
    <property type="component" value="Unassembled WGS sequence"/>
</dbReference>
<protein>
    <submittedName>
        <fullName evidence="1">Uncharacterized protein</fullName>
    </submittedName>
</protein>
<dbReference type="AlphaFoldDB" id="A0A5N6U9S3"/>
<reference evidence="1 2" key="1">
    <citation type="submission" date="2019-04" db="EMBL/GenBank/DDBJ databases">
        <title>Friends and foes A comparative genomics study of 23 Aspergillus species from section Flavi.</title>
        <authorList>
            <consortium name="DOE Joint Genome Institute"/>
            <person name="Kjaerbolling I."/>
            <person name="Vesth T."/>
            <person name="Frisvad J.C."/>
            <person name="Nybo J.L."/>
            <person name="Theobald S."/>
            <person name="Kildgaard S."/>
            <person name="Isbrandt T."/>
            <person name="Kuo A."/>
            <person name="Sato A."/>
            <person name="Lyhne E.K."/>
            <person name="Kogle M.E."/>
            <person name="Wiebenga A."/>
            <person name="Kun R.S."/>
            <person name="Lubbers R.J."/>
            <person name="Makela M.R."/>
            <person name="Barry K."/>
            <person name="Chovatia M."/>
            <person name="Clum A."/>
            <person name="Daum C."/>
            <person name="Haridas S."/>
            <person name="He G."/>
            <person name="LaButti K."/>
            <person name="Lipzen A."/>
            <person name="Mondo S."/>
            <person name="Riley R."/>
            <person name="Salamov A."/>
            <person name="Simmons B.A."/>
            <person name="Magnuson J.K."/>
            <person name="Henrissat B."/>
            <person name="Mortensen U.H."/>
            <person name="Larsen T.O."/>
            <person name="Devries R.P."/>
            <person name="Grigoriev I.V."/>
            <person name="Machida M."/>
            <person name="Baker S.E."/>
            <person name="Andersen M.R."/>
        </authorList>
    </citation>
    <scope>NUCLEOTIDE SEQUENCE [LARGE SCALE GENOMIC DNA]</scope>
    <source>
        <strain evidence="1 2">IBT 18842</strain>
    </source>
</reference>
<proteinExistence type="predicted"/>
<accession>A0A5N6U9S3</accession>